<keyword evidence="4" id="KW-1185">Reference proteome</keyword>
<dbReference type="SMART" id="SM00238">
    <property type="entry name" value="BIR"/>
    <property type="match status" value="1"/>
</dbReference>
<dbReference type="InterPro" id="IPR001370">
    <property type="entry name" value="BIR_rpt"/>
</dbReference>
<dbReference type="AlphaFoldDB" id="A0A443SII1"/>
<name>A0A443SII1_9ACAR</name>
<protein>
    <submittedName>
        <fullName evidence="3">Survivin-like protein</fullName>
    </submittedName>
</protein>
<evidence type="ECO:0000313" key="3">
    <source>
        <dbReference type="EMBL" id="RWS27305.1"/>
    </source>
</evidence>
<dbReference type="InterPro" id="IPR051190">
    <property type="entry name" value="Baculoviral_IAP"/>
</dbReference>
<dbReference type="CDD" id="cd00022">
    <property type="entry name" value="BIR"/>
    <property type="match status" value="1"/>
</dbReference>
<dbReference type="Pfam" id="PF00653">
    <property type="entry name" value="BIR"/>
    <property type="match status" value="1"/>
</dbReference>
<dbReference type="OrthoDB" id="6415325at2759"/>
<reference evidence="3 4" key="1">
    <citation type="journal article" date="2018" name="Gigascience">
        <title>Genomes of trombidid mites reveal novel predicted allergens and laterally-transferred genes associated with secondary metabolism.</title>
        <authorList>
            <person name="Dong X."/>
            <person name="Chaisiri K."/>
            <person name="Xia D."/>
            <person name="Armstrong S.D."/>
            <person name="Fang Y."/>
            <person name="Donnelly M.J."/>
            <person name="Kadowaki T."/>
            <person name="McGarry J.W."/>
            <person name="Darby A.C."/>
            <person name="Makepeace B.L."/>
        </authorList>
    </citation>
    <scope>NUCLEOTIDE SEQUENCE [LARGE SCALE GENOMIC DNA]</scope>
    <source>
        <strain evidence="3">UoL-UT</strain>
    </source>
</reference>
<dbReference type="Gene3D" id="1.10.1170.10">
    <property type="entry name" value="Inhibitor Of Apoptosis Protein (2mihbC-IAP-1), Chain A"/>
    <property type="match status" value="1"/>
</dbReference>
<dbReference type="PANTHER" id="PTHR46771:SF5">
    <property type="entry name" value="DETERIN"/>
    <property type="match status" value="1"/>
</dbReference>
<comment type="caution">
    <text evidence="3">The sequence shown here is derived from an EMBL/GenBank/DDBJ whole genome shotgun (WGS) entry which is preliminary data.</text>
</comment>
<dbReference type="Proteomes" id="UP000288716">
    <property type="component" value="Unassembled WGS sequence"/>
</dbReference>
<evidence type="ECO:0000313" key="4">
    <source>
        <dbReference type="Proteomes" id="UP000288716"/>
    </source>
</evidence>
<dbReference type="PROSITE" id="PS50143">
    <property type="entry name" value="BIR_REPEAT_2"/>
    <property type="match status" value="1"/>
</dbReference>
<dbReference type="SUPFAM" id="SSF57924">
    <property type="entry name" value="Inhibitor of apoptosis (IAP) repeat"/>
    <property type="match status" value="1"/>
</dbReference>
<keyword evidence="2" id="KW-0862">Zinc</keyword>
<dbReference type="GO" id="GO:0046872">
    <property type="term" value="F:metal ion binding"/>
    <property type="evidence" value="ECO:0007669"/>
    <property type="project" value="UniProtKB-KW"/>
</dbReference>
<dbReference type="PANTHER" id="PTHR46771">
    <property type="entry name" value="DETERIN"/>
    <property type="match status" value="1"/>
</dbReference>
<dbReference type="EMBL" id="NCKV01002116">
    <property type="protein sequence ID" value="RWS27305.1"/>
    <property type="molecule type" value="Genomic_DNA"/>
</dbReference>
<accession>A0A443SII1</accession>
<evidence type="ECO:0000256" key="2">
    <source>
        <dbReference type="ARBA" id="ARBA00022833"/>
    </source>
</evidence>
<keyword evidence="1" id="KW-0479">Metal-binding</keyword>
<proteinExistence type="predicted"/>
<organism evidence="3 4">
    <name type="scientific">Leptotrombidium deliense</name>
    <dbReference type="NCBI Taxonomy" id="299467"/>
    <lineage>
        <taxon>Eukaryota</taxon>
        <taxon>Metazoa</taxon>
        <taxon>Ecdysozoa</taxon>
        <taxon>Arthropoda</taxon>
        <taxon>Chelicerata</taxon>
        <taxon>Arachnida</taxon>
        <taxon>Acari</taxon>
        <taxon>Acariformes</taxon>
        <taxon>Trombidiformes</taxon>
        <taxon>Prostigmata</taxon>
        <taxon>Anystina</taxon>
        <taxon>Parasitengona</taxon>
        <taxon>Trombiculoidea</taxon>
        <taxon>Trombiculidae</taxon>
        <taxon>Leptotrombidium</taxon>
    </lineage>
</organism>
<dbReference type="STRING" id="299467.A0A443SII1"/>
<dbReference type="VEuPathDB" id="VectorBase:LDEU004736"/>
<evidence type="ECO:0000256" key="1">
    <source>
        <dbReference type="ARBA" id="ARBA00022723"/>
    </source>
</evidence>
<gene>
    <name evidence="3" type="ORF">B4U80_07599</name>
</gene>
<sequence>MELTMEDVFQNKDSIMISEENRLKSFAWWPFNSGPCVKEEMAKAGFYHCNEGEHSDHVRCFCCFKELDNWSEDDQPFKEHIKHSKECAFAKIGKQQSTLSCSELLSILEAREVNKSNKILDKAMEKWSVLDEKEEKVLVSKKFSK</sequence>